<evidence type="ECO:0000256" key="2">
    <source>
        <dbReference type="SAM" id="Phobius"/>
    </source>
</evidence>
<evidence type="ECO:0000313" key="3">
    <source>
        <dbReference type="EMBL" id="GFP52259.1"/>
    </source>
</evidence>
<feature type="transmembrane region" description="Helical" evidence="2">
    <location>
        <begin position="234"/>
        <end position="258"/>
    </location>
</feature>
<dbReference type="InterPro" id="IPR016833">
    <property type="entry name" value="Put_Na-Bile_cotransptr"/>
</dbReference>
<dbReference type="Gene3D" id="1.20.1530.20">
    <property type="match status" value="1"/>
</dbReference>
<dbReference type="EMBL" id="BLZH01000001">
    <property type="protein sequence ID" value="GFP52259.1"/>
    <property type="molecule type" value="Genomic_DNA"/>
</dbReference>
<dbReference type="InterPro" id="IPR038770">
    <property type="entry name" value="Na+/solute_symporter_sf"/>
</dbReference>
<name>A0A6V8QJ24_TRIAP</name>
<dbReference type="PANTHER" id="PTHR18640:SF5">
    <property type="entry name" value="SODIUM_BILE ACID COTRANSPORTER 7"/>
    <property type="match status" value="1"/>
</dbReference>
<proteinExistence type="predicted"/>
<feature type="transmembrane region" description="Helical" evidence="2">
    <location>
        <begin position="143"/>
        <end position="165"/>
    </location>
</feature>
<organism evidence="3 4">
    <name type="scientific">Trichoderma asperellum</name>
    <name type="common">Filamentous fungus</name>
    <dbReference type="NCBI Taxonomy" id="101201"/>
    <lineage>
        <taxon>Eukaryota</taxon>
        <taxon>Fungi</taxon>
        <taxon>Dikarya</taxon>
        <taxon>Ascomycota</taxon>
        <taxon>Pezizomycotina</taxon>
        <taxon>Sordariomycetes</taxon>
        <taxon>Hypocreomycetidae</taxon>
        <taxon>Hypocreales</taxon>
        <taxon>Hypocreaceae</taxon>
        <taxon>Trichoderma</taxon>
    </lineage>
</organism>
<feature type="region of interest" description="Disordered" evidence="1">
    <location>
        <begin position="271"/>
        <end position="302"/>
    </location>
</feature>
<sequence>MLATSCLPTTIASNVVMTRSAGGDEAAAVISVVIGNTVGSFLTPILIYGFIPRDSVFDNWRPADPSTLGDMYASVAKQLGLSVLLPLAVGQAVRWWKGDMVAKILRVTMLGKLPSVCLILLVWTTFSGAFGTGALYKLSKADVIFNVFINIGLYIIFTLICFYLARPPLLFARYMNPRVTKSRLPERAQRIFTVKKMSKEQTIAVCFCGAAKTTSLGIPLVTAMWNQADDLTRAFITIPVLLYTIEQVFMAQILVYFFKWYLRCDQKSGGGDVEAGDEELPVPGQGDGHESDVTAHDAEDLERVPVERFEKNDVKTG</sequence>
<dbReference type="PANTHER" id="PTHR18640">
    <property type="entry name" value="SOLUTE CARRIER FAMILY 10 MEMBER 7"/>
    <property type="match status" value="1"/>
</dbReference>
<evidence type="ECO:0000256" key="1">
    <source>
        <dbReference type="SAM" id="MobiDB-lite"/>
    </source>
</evidence>
<keyword evidence="2" id="KW-0472">Membrane</keyword>
<dbReference type="GO" id="GO:0005886">
    <property type="term" value="C:plasma membrane"/>
    <property type="evidence" value="ECO:0007669"/>
    <property type="project" value="TreeGrafter"/>
</dbReference>
<accession>A0A6V8QJ24</accession>
<comment type="caution">
    <text evidence="3">The sequence shown here is derived from an EMBL/GenBank/DDBJ whole genome shotgun (WGS) entry which is preliminary data.</text>
</comment>
<feature type="transmembrane region" description="Helical" evidence="2">
    <location>
        <begin position="26"/>
        <end position="51"/>
    </location>
</feature>
<feature type="transmembrane region" description="Helical" evidence="2">
    <location>
        <begin position="110"/>
        <end position="131"/>
    </location>
</feature>
<keyword evidence="2" id="KW-0812">Transmembrane</keyword>
<protein>
    <submittedName>
        <fullName evidence="3">Solute carrier RCH1</fullName>
    </submittedName>
</protein>
<dbReference type="AlphaFoldDB" id="A0A6V8QJ24"/>
<dbReference type="Proteomes" id="UP000517252">
    <property type="component" value="Unassembled WGS sequence"/>
</dbReference>
<dbReference type="Pfam" id="PF13593">
    <property type="entry name" value="SBF_like"/>
    <property type="match status" value="1"/>
</dbReference>
<dbReference type="OrthoDB" id="188035at2759"/>
<feature type="transmembrane region" description="Helical" evidence="2">
    <location>
        <begin position="71"/>
        <end position="89"/>
    </location>
</feature>
<reference evidence="3 4" key="1">
    <citation type="submission" date="2020-07" db="EMBL/GenBank/DDBJ databases">
        <title>Trichoderma asperellum IC-1 whole genome shotgun sequence.</title>
        <authorList>
            <person name="Kanamasa S."/>
            <person name="Takahashi H."/>
        </authorList>
    </citation>
    <scope>NUCLEOTIDE SEQUENCE [LARGE SCALE GENOMIC DNA]</scope>
    <source>
        <strain evidence="3 4">IC-1</strain>
    </source>
</reference>
<evidence type="ECO:0000313" key="4">
    <source>
        <dbReference type="Proteomes" id="UP000517252"/>
    </source>
</evidence>
<feature type="compositionally biased region" description="Basic and acidic residues" evidence="1">
    <location>
        <begin position="287"/>
        <end position="302"/>
    </location>
</feature>
<feature type="transmembrane region" description="Helical" evidence="2">
    <location>
        <begin position="202"/>
        <end position="222"/>
    </location>
</feature>
<keyword evidence="2" id="KW-1133">Transmembrane helix</keyword>
<gene>
    <name evidence="3" type="ORF">TASIC1_0001041100</name>
</gene>